<dbReference type="EMBL" id="BPLR01005796">
    <property type="protein sequence ID" value="GIY05058.1"/>
    <property type="molecule type" value="Genomic_DNA"/>
</dbReference>
<evidence type="ECO:0000313" key="2">
    <source>
        <dbReference type="Proteomes" id="UP001054945"/>
    </source>
</evidence>
<sequence>DLHNPTFKQVPKRLALNNFDRRFWFVVGRWSGELESVLPSINRGQINMTINHHNNNNGVKPAPEDTLVRGAGLAACYFFLSLP</sequence>
<comment type="caution">
    <text evidence="1">The sequence shown here is derived from an EMBL/GenBank/DDBJ whole genome shotgun (WGS) entry which is preliminary data.</text>
</comment>
<reference evidence="1 2" key="1">
    <citation type="submission" date="2021-06" db="EMBL/GenBank/DDBJ databases">
        <title>Caerostris extrusa draft genome.</title>
        <authorList>
            <person name="Kono N."/>
            <person name="Arakawa K."/>
        </authorList>
    </citation>
    <scope>NUCLEOTIDE SEQUENCE [LARGE SCALE GENOMIC DNA]</scope>
</reference>
<dbReference type="Proteomes" id="UP001054945">
    <property type="component" value="Unassembled WGS sequence"/>
</dbReference>
<organism evidence="1 2">
    <name type="scientific">Caerostris extrusa</name>
    <name type="common">Bark spider</name>
    <name type="synonym">Caerostris bankana</name>
    <dbReference type="NCBI Taxonomy" id="172846"/>
    <lineage>
        <taxon>Eukaryota</taxon>
        <taxon>Metazoa</taxon>
        <taxon>Ecdysozoa</taxon>
        <taxon>Arthropoda</taxon>
        <taxon>Chelicerata</taxon>
        <taxon>Arachnida</taxon>
        <taxon>Araneae</taxon>
        <taxon>Araneomorphae</taxon>
        <taxon>Entelegynae</taxon>
        <taxon>Araneoidea</taxon>
        <taxon>Araneidae</taxon>
        <taxon>Caerostris</taxon>
    </lineage>
</organism>
<keyword evidence="2" id="KW-1185">Reference proteome</keyword>
<name>A0AAV4QCK3_CAEEX</name>
<protein>
    <submittedName>
        <fullName evidence="1">Uncharacterized protein</fullName>
    </submittedName>
</protein>
<evidence type="ECO:0000313" key="1">
    <source>
        <dbReference type="EMBL" id="GIY05058.1"/>
    </source>
</evidence>
<accession>A0AAV4QCK3</accession>
<proteinExistence type="predicted"/>
<feature type="non-terminal residue" evidence="1">
    <location>
        <position position="1"/>
    </location>
</feature>
<dbReference type="AlphaFoldDB" id="A0AAV4QCK3"/>
<gene>
    <name evidence="1" type="ORF">CEXT_668211</name>
</gene>